<evidence type="ECO:0000313" key="2">
    <source>
        <dbReference type="RefSeq" id="XP_014667255.1"/>
    </source>
</evidence>
<dbReference type="RefSeq" id="XP_014667255.1">
    <property type="nucleotide sequence ID" value="XM_014811769.1"/>
</dbReference>
<dbReference type="PROSITE" id="PS51257">
    <property type="entry name" value="PROKAR_LIPOPROTEIN"/>
    <property type="match status" value="1"/>
</dbReference>
<dbReference type="InterPro" id="IPR016024">
    <property type="entry name" value="ARM-type_fold"/>
</dbReference>
<dbReference type="GeneID" id="106808875"/>
<accession>A0ABM1E4Y4</accession>
<proteinExistence type="predicted"/>
<dbReference type="SUPFAM" id="SSF48371">
    <property type="entry name" value="ARM repeat"/>
    <property type="match status" value="1"/>
</dbReference>
<evidence type="ECO:0000313" key="1">
    <source>
        <dbReference type="Proteomes" id="UP000695022"/>
    </source>
</evidence>
<dbReference type="PANTHER" id="PTHR28592:SF1">
    <property type="entry name" value="ARMADILLO REPEAT-CONTAINING PROTEIN 1"/>
    <property type="match status" value="1"/>
</dbReference>
<reference evidence="2" key="1">
    <citation type="submission" date="2025-08" db="UniProtKB">
        <authorList>
            <consortium name="RefSeq"/>
        </authorList>
    </citation>
    <scope>IDENTIFICATION</scope>
</reference>
<keyword evidence="1" id="KW-1185">Reference proteome</keyword>
<protein>
    <submittedName>
        <fullName evidence="2">Armadillo repeat-containing protein 1-like isoform X2</fullName>
    </submittedName>
</protein>
<organism evidence="1 2">
    <name type="scientific">Priapulus caudatus</name>
    <name type="common">Priapulid worm</name>
    <dbReference type="NCBI Taxonomy" id="37621"/>
    <lineage>
        <taxon>Eukaryota</taxon>
        <taxon>Metazoa</taxon>
        <taxon>Ecdysozoa</taxon>
        <taxon>Scalidophora</taxon>
        <taxon>Priapulida</taxon>
        <taxon>Priapulimorpha</taxon>
        <taxon>Priapulimorphida</taxon>
        <taxon>Priapulidae</taxon>
        <taxon>Priapulus</taxon>
    </lineage>
</organism>
<dbReference type="PANTHER" id="PTHR28592">
    <property type="entry name" value="ARMADILLO REPEAT-CONTAINING PROTEIN 1"/>
    <property type="match status" value="1"/>
</dbReference>
<dbReference type="InterPro" id="IPR011989">
    <property type="entry name" value="ARM-like"/>
</dbReference>
<dbReference type="Gene3D" id="1.25.10.10">
    <property type="entry name" value="Leucine-rich Repeat Variant"/>
    <property type="match status" value="1"/>
</dbReference>
<gene>
    <name evidence="2" type="primary">LOC106808875</name>
</gene>
<dbReference type="Proteomes" id="UP000695022">
    <property type="component" value="Unplaced"/>
</dbReference>
<name>A0ABM1E4Y4_PRICU</name>
<sequence length="282" mass="31470">MNEQKLSTATAGYCYNISSACNRSCQRAALIKDSACVAFLIYVLDDKCIEVVKNSLQTLWALCESAHYRPMLKNTYGFIPALETVATNTGFDHYCQKLARELLSLLKKELHCRPKDAANMNPASGRAGHKSKRQSHQFLLGSARSKTVVLQLKGMVSQDHRRVCEAQLLRVRGVISITFDHTKLRCIARVRADIKPEALVQAVAKTKVMSAEQVIKNEQGEEILICFDKRSDQNKENTQLPPYLPEEDSPVRAKAVARAGDDGQGGSWMSVAANFISKSFYW</sequence>